<accession>A0A0P6X0L7</accession>
<comment type="subcellular location">
    <subcellularLocation>
        <location evidence="1">Cell membrane</location>
        <topology evidence="1">Multi-pass membrane protein</topology>
    </subcellularLocation>
</comment>
<dbReference type="EMBL" id="LGCK01000007">
    <property type="protein sequence ID" value="KPL72781.1"/>
    <property type="molecule type" value="Genomic_DNA"/>
</dbReference>
<name>A0A0P6X0L7_9CHLR</name>
<dbReference type="STRING" id="229920.ADM99_06835"/>
<evidence type="ECO:0000256" key="11">
    <source>
        <dbReference type="ARBA" id="ARBA00023136"/>
    </source>
</evidence>
<dbReference type="PANTHER" id="PTHR43141:SF5">
    <property type="entry name" value="CYTOCHROME BD-I UBIQUINOL OXIDASE SUBUNIT 2"/>
    <property type="match status" value="1"/>
</dbReference>
<feature type="transmembrane region" description="Helical" evidence="12">
    <location>
        <begin position="298"/>
        <end position="325"/>
    </location>
</feature>
<dbReference type="Pfam" id="PF02322">
    <property type="entry name" value="Cyt_bd_oxida_II"/>
    <property type="match status" value="1"/>
</dbReference>
<evidence type="ECO:0000256" key="4">
    <source>
        <dbReference type="ARBA" id="ARBA00022475"/>
    </source>
</evidence>
<feature type="transmembrane region" description="Helical" evidence="12">
    <location>
        <begin position="194"/>
        <end position="214"/>
    </location>
</feature>
<dbReference type="GO" id="GO:0019646">
    <property type="term" value="P:aerobic electron transport chain"/>
    <property type="evidence" value="ECO:0007669"/>
    <property type="project" value="TreeGrafter"/>
</dbReference>
<keyword evidence="7" id="KW-0479">Metal-binding</keyword>
<keyword evidence="8" id="KW-0249">Electron transport</keyword>
<feature type="transmembrane region" description="Helical" evidence="12">
    <location>
        <begin position="82"/>
        <end position="102"/>
    </location>
</feature>
<dbReference type="Proteomes" id="UP000050430">
    <property type="component" value="Unassembled WGS sequence"/>
</dbReference>
<evidence type="ECO:0000256" key="5">
    <source>
        <dbReference type="ARBA" id="ARBA00022617"/>
    </source>
</evidence>
<keyword evidence="9 12" id="KW-1133">Transmembrane helix</keyword>
<evidence type="ECO:0000256" key="12">
    <source>
        <dbReference type="SAM" id="Phobius"/>
    </source>
</evidence>
<dbReference type="GO" id="GO:0009055">
    <property type="term" value="F:electron transfer activity"/>
    <property type="evidence" value="ECO:0007669"/>
    <property type="project" value="TreeGrafter"/>
</dbReference>
<feature type="transmembrane region" description="Helical" evidence="12">
    <location>
        <begin position="114"/>
        <end position="137"/>
    </location>
</feature>
<dbReference type="InterPro" id="IPR003317">
    <property type="entry name" value="Cyt-d_oxidase_su2"/>
</dbReference>
<feature type="transmembrane region" description="Helical" evidence="12">
    <location>
        <begin position="226"/>
        <end position="247"/>
    </location>
</feature>
<dbReference type="RefSeq" id="WP_062421112.1">
    <property type="nucleotide sequence ID" value="NZ_BBYA01000008.1"/>
</dbReference>
<dbReference type="GO" id="GO:0016682">
    <property type="term" value="F:oxidoreductase activity, acting on diphenols and related substances as donors, oxygen as acceptor"/>
    <property type="evidence" value="ECO:0007669"/>
    <property type="project" value="TreeGrafter"/>
</dbReference>
<dbReference type="NCBIfam" id="TIGR00203">
    <property type="entry name" value="cydB"/>
    <property type="match status" value="1"/>
</dbReference>
<proteinExistence type="inferred from homology"/>
<gene>
    <name evidence="13" type="ORF">ADM99_06835</name>
</gene>
<dbReference type="GO" id="GO:0005886">
    <property type="term" value="C:plasma membrane"/>
    <property type="evidence" value="ECO:0007669"/>
    <property type="project" value="UniProtKB-SubCell"/>
</dbReference>
<evidence type="ECO:0000313" key="14">
    <source>
        <dbReference type="Proteomes" id="UP000050430"/>
    </source>
</evidence>
<evidence type="ECO:0000256" key="10">
    <source>
        <dbReference type="ARBA" id="ARBA00023004"/>
    </source>
</evidence>
<evidence type="ECO:0000256" key="3">
    <source>
        <dbReference type="ARBA" id="ARBA00022448"/>
    </source>
</evidence>
<feature type="transmembrane region" description="Helical" evidence="12">
    <location>
        <begin position="157"/>
        <end position="182"/>
    </location>
</feature>
<keyword evidence="10" id="KW-0408">Iron</keyword>
<dbReference type="PANTHER" id="PTHR43141">
    <property type="entry name" value="CYTOCHROME BD2 SUBUNIT II"/>
    <property type="match status" value="1"/>
</dbReference>
<keyword evidence="11 12" id="KW-0472">Membrane</keyword>
<dbReference type="GO" id="GO:0070069">
    <property type="term" value="C:cytochrome complex"/>
    <property type="evidence" value="ECO:0007669"/>
    <property type="project" value="TreeGrafter"/>
</dbReference>
<feature type="transmembrane region" description="Helical" evidence="12">
    <location>
        <begin position="6"/>
        <end position="36"/>
    </location>
</feature>
<dbReference type="PIRSF" id="PIRSF000267">
    <property type="entry name" value="Cyt_oxidse_sub2"/>
    <property type="match status" value="1"/>
</dbReference>
<organism evidence="13 14">
    <name type="scientific">Leptolinea tardivitalis</name>
    <dbReference type="NCBI Taxonomy" id="229920"/>
    <lineage>
        <taxon>Bacteria</taxon>
        <taxon>Bacillati</taxon>
        <taxon>Chloroflexota</taxon>
        <taxon>Anaerolineae</taxon>
        <taxon>Anaerolineales</taxon>
        <taxon>Anaerolineaceae</taxon>
        <taxon>Leptolinea</taxon>
    </lineage>
</organism>
<keyword evidence="4" id="KW-1003">Cell membrane</keyword>
<dbReference type="GO" id="GO:0046872">
    <property type="term" value="F:metal ion binding"/>
    <property type="evidence" value="ECO:0007669"/>
    <property type="project" value="UniProtKB-KW"/>
</dbReference>
<reference evidence="13 14" key="1">
    <citation type="submission" date="2015-07" db="EMBL/GenBank/DDBJ databases">
        <title>Genome sequence of Leptolinea tardivitalis DSM 16556.</title>
        <authorList>
            <person name="Hemp J."/>
            <person name="Ward L.M."/>
            <person name="Pace L.A."/>
            <person name="Fischer W.W."/>
        </authorList>
    </citation>
    <scope>NUCLEOTIDE SEQUENCE [LARGE SCALE GENOMIC DNA]</scope>
    <source>
        <strain evidence="13 14">YMTK-2</strain>
    </source>
</reference>
<evidence type="ECO:0000256" key="1">
    <source>
        <dbReference type="ARBA" id="ARBA00004651"/>
    </source>
</evidence>
<dbReference type="OrthoDB" id="9776710at2"/>
<comment type="caution">
    <text evidence="13">The sequence shown here is derived from an EMBL/GenBank/DDBJ whole genome shotgun (WGS) entry which is preliminary data.</text>
</comment>
<evidence type="ECO:0000256" key="8">
    <source>
        <dbReference type="ARBA" id="ARBA00022982"/>
    </source>
</evidence>
<protein>
    <submittedName>
        <fullName evidence="13">Cytochrome d ubiquinol oxidase subunit 2</fullName>
    </submittedName>
</protein>
<evidence type="ECO:0000313" key="13">
    <source>
        <dbReference type="EMBL" id="KPL72781.1"/>
    </source>
</evidence>
<evidence type="ECO:0000256" key="6">
    <source>
        <dbReference type="ARBA" id="ARBA00022692"/>
    </source>
</evidence>
<comment type="similarity">
    <text evidence="2">Belongs to the cytochrome ubiquinol oxidase subunit 2 family.</text>
</comment>
<dbReference type="PATRIC" id="fig|229920.5.peg.1337"/>
<keyword evidence="6 12" id="KW-0812">Transmembrane</keyword>
<keyword evidence="14" id="KW-1185">Reference proteome</keyword>
<dbReference type="AlphaFoldDB" id="A0A0P6X0L7"/>
<evidence type="ECO:0000256" key="7">
    <source>
        <dbReference type="ARBA" id="ARBA00022723"/>
    </source>
</evidence>
<keyword evidence="5" id="KW-0349">Heme</keyword>
<feature type="transmembrane region" description="Helical" evidence="12">
    <location>
        <begin position="254"/>
        <end position="278"/>
    </location>
</feature>
<sequence>MSLNIIWFVLIGILFTGYFILEGFDLGVGILHPFVAKTDTERRMVINTIGPHWDGNEVWLITAGGAMFAAFPNWYATLFSGFYLPLFLMLVGLILRGVALEFRSKNPNPRWRALWDWSLFAGSLIPALLWGVAFANFLRGVPVDAFQNYVGGFWNLLNPYALFAGLLTTTGFTLQGSLFLLLKTEGVVYERVKSLTFKIWMPVVVLLGGVILLSNYETDLLTKEGITTGIIPVLSVLTLLAAGFFIYKKQYAQGFILNSLTILLVTVLVFMGLFPRVLVSSLNPDWSLTIFNASSSPYTLQVMSIIALIFVPIVLIYQGWTYWVFRKRISDDPKKMVY</sequence>
<evidence type="ECO:0000256" key="9">
    <source>
        <dbReference type="ARBA" id="ARBA00022989"/>
    </source>
</evidence>
<evidence type="ECO:0000256" key="2">
    <source>
        <dbReference type="ARBA" id="ARBA00007543"/>
    </source>
</evidence>
<keyword evidence="3" id="KW-0813">Transport</keyword>